<comment type="caution">
    <text evidence="3">The sequence shown here is derived from an EMBL/GenBank/DDBJ whole genome shotgun (WGS) entry which is preliminary data.</text>
</comment>
<dbReference type="GeneID" id="70251365"/>
<evidence type="ECO:0000313" key="4">
    <source>
        <dbReference type="Proteomes" id="UP001201262"/>
    </source>
</evidence>
<dbReference type="RefSeq" id="XP_046067620.1">
    <property type="nucleotide sequence ID" value="XM_046221078.1"/>
</dbReference>
<accession>A0AAD4KG46</accession>
<sequence length="206" mass="20980">MKFLHLTAVCGILLQCHALGLRGLESVFEKRQSIAPGSPLYECHSNCGNVIVLSRTNNYCSNSTFIADLDACLKCALTEDIWQDYGNHVAAAAKACGDDATPSPSSATGAASATVTGSVVLTTQAAATTTQAAVTATQGTVTAPAATRSSSAVSTPTPGRNSTAPSSSTSSPASPVHTGAALAINSDYKWSIVMTIAVLTVCHAFI</sequence>
<evidence type="ECO:0000256" key="2">
    <source>
        <dbReference type="SAM" id="SignalP"/>
    </source>
</evidence>
<proteinExistence type="predicted"/>
<dbReference type="Proteomes" id="UP001201262">
    <property type="component" value="Unassembled WGS sequence"/>
</dbReference>
<evidence type="ECO:0000256" key="1">
    <source>
        <dbReference type="SAM" id="MobiDB-lite"/>
    </source>
</evidence>
<keyword evidence="2" id="KW-0732">Signal</keyword>
<reference evidence="3" key="1">
    <citation type="submission" date="2021-12" db="EMBL/GenBank/DDBJ databases">
        <title>Convergent genome expansion in fungi linked to evolution of root-endophyte symbiosis.</title>
        <authorList>
            <consortium name="DOE Joint Genome Institute"/>
            <person name="Ke Y.-H."/>
            <person name="Bonito G."/>
            <person name="Liao H.-L."/>
            <person name="Looney B."/>
            <person name="Rojas-Flechas A."/>
            <person name="Nash J."/>
            <person name="Hameed K."/>
            <person name="Schadt C."/>
            <person name="Martin F."/>
            <person name="Crous P.W."/>
            <person name="Miettinen O."/>
            <person name="Magnuson J.K."/>
            <person name="Labbe J."/>
            <person name="Jacobson D."/>
            <person name="Doktycz M.J."/>
            <person name="Veneault-Fourrey C."/>
            <person name="Kuo A."/>
            <person name="Mondo S."/>
            <person name="Calhoun S."/>
            <person name="Riley R."/>
            <person name="Ohm R."/>
            <person name="LaButti K."/>
            <person name="Andreopoulos B."/>
            <person name="Pangilinan J."/>
            <person name="Nolan M."/>
            <person name="Tritt A."/>
            <person name="Clum A."/>
            <person name="Lipzen A."/>
            <person name="Daum C."/>
            <person name="Barry K."/>
            <person name="Grigoriev I.V."/>
            <person name="Vilgalys R."/>
        </authorList>
    </citation>
    <scope>NUCLEOTIDE SEQUENCE</scope>
    <source>
        <strain evidence="3">PMI_201</strain>
    </source>
</reference>
<evidence type="ECO:0000313" key="3">
    <source>
        <dbReference type="EMBL" id="KAH8691528.1"/>
    </source>
</evidence>
<protein>
    <recommendedName>
        <fullName evidence="5">GPI anchored protein</fullName>
    </recommendedName>
</protein>
<feature type="compositionally biased region" description="Polar residues" evidence="1">
    <location>
        <begin position="148"/>
        <end position="161"/>
    </location>
</feature>
<dbReference type="EMBL" id="JAJTJA010000012">
    <property type="protein sequence ID" value="KAH8691528.1"/>
    <property type="molecule type" value="Genomic_DNA"/>
</dbReference>
<name>A0AAD4KG46_9EURO</name>
<gene>
    <name evidence="3" type="ORF">BGW36DRAFT_432078</name>
</gene>
<evidence type="ECO:0008006" key="5">
    <source>
        <dbReference type="Google" id="ProtNLM"/>
    </source>
</evidence>
<feature type="signal peptide" evidence="2">
    <location>
        <begin position="1"/>
        <end position="18"/>
    </location>
</feature>
<feature type="region of interest" description="Disordered" evidence="1">
    <location>
        <begin position="145"/>
        <end position="176"/>
    </location>
</feature>
<dbReference type="AlphaFoldDB" id="A0AAD4KG46"/>
<keyword evidence="4" id="KW-1185">Reference proteome</keyword>
<organism evidence="3 4">
    <name type="scientific">Talaromyces proteolyticus</name>
    <dbReference type="NCBI Taxonomy" id="1131652"/>
    <lineage>
        <taxon>Eukaryota</taxon>
        <taxon>Fungi</taxon>
        <taxon>Dikarya</taxon>
        <taxon>Ascomycota</taxon>
        <taxon>Pezizomycotina</taxon>
        <taxon>Eurotiomycetes</taxon>
        <taxon>Eurotiomycetidae</taxon>
        <taxon>Eurotiales</taxon>
        <taxon>Trichocomaceae</taxon>
        <taxon>Talaromyces</taxon>
        <taxon>Talaromyces sect. Bacilispori</taxon>
    </lineage>
</organism>
<feature type="chain" id="PRO_5042296642" description="GPI anchored protein" evidence="2">
    <location>
        <begin position="19"/>
        <end position="206"/>
    </location>
</feature>
<feature type="compositionally biased region" description="Low complexity" evidence="1">
    <location>
        <begin position="162"/>
        <end position="175"/>
    </location>
</feature>